<reference evidence="7 8" key="1">
    <citation type="submission" date="2023-01" db="EMBL/GenBank/DDBJ databases">
        <title>Complete genome of Chryseobacterium camelliae VAN22-5A.</title>
        <authorList>
            <person name="Zong G."/>
            <person name="Cao G."/>
        </authorList>
    </citation>
    <scope>NUCLEOTIDE SEQUENCE [LARGE SCALE GENOMIC DNA]</scope>
    <source>
        <strain evidence="7 8">VAN22-5A</strain>
    </source>
</reference>
<dbReference type="InterPro" id="IPR011004">
    <property type="entry name" value="Trimer_LpxA-like_sf"/>
</dbReference>
<dbReference type="NCBIfam" id="NF002060">
    <property type="entry name" value="PRK00892.1"/>
    <property type="match status" value="1"/>
</dbReference>
<evidence type="ECO:0000256" key="4">
    <source>
        <dbReference type="ARBA" id="ARBA00023098"/>
    </source>
</evidence>
<evidence type="ECO:0000256" key="3">
    <source>
        <dbReference type="ARBA" id="ARBA00022679"/>
    </source>
</evidence>
<protein>
    <submittedName>
        <fullName evidence="7">UDP-3-O-(3-hydroxymyristoyl)glucosamine N-acyltransferase</fullName>
        <ecNumber evidence="7">2.3.1.191</ecNumber>
    </submittedName>
</protein>
<dbReference type="CDD" id="cd03352">
    <property type="entry name" value="LbH_LpxD"/>
    <property type="match status" value="1"/>
</dbReference>
<evidence type="ECO:0000256" key="1">
    <source>
        <dbReference type="ARBA" id="ARBA00022516"/>
    </source>
</evidence>
<dbReference type="PANTHER" id="PTHR43378:SF2">
    <property type="entry name" value="UDP-3-O-ACYLGLUCOSAMINE N-ACYLTRANSFERASE 1, MITOCHONDRIAL-RELATED"/>
    <property type="match status" value="1"/>
</dbReference>
<keyword evidence="8" id="KW-1185">Reference proteome</keyword>
<dbReference type="EMBL" id="CP115859">
    <property type="protein sequence ID" value="WBV61570.1"/>
    <property type="molecule type" value="Genomic_DNA"/>
</dbReference>
<sequence>MVEVQDLINLINFDKIVGNKNRKVINAIQLSSENENDDVLMWVSAKFADKLKNVKHGVIICEALDDEIVNDNCTYLVTSQPRLAFQKILSQFFTLPPKVGISKTAVIEQNCVIGKNVFIGNNVIIEENCTIGNNTSIDHNTVVKKDTIIGENVIIGCNCTIGGVGFGYEKDETGQFAFIPHIGNVVIGNFVEIGNNTCVDRAVLGQTILKENAKIDNLVHIAHGVNIGKNSLVIANAMVAGSVIVGENTWIAPSSSILNQKKIGNNVTIGLSAVVVKDVKDGETVIGSPAEEISVALGKKKLLNEKIYK</sequence>
<dbReference type="Pfam" id="PF25087">
    <property type="entry name" value="GMPPB_C"/>
    <property type="match status" value="1"/>
</dbReference>
<accession>A0ABY7QPJ0</accession>
<dbReference type="GO" id="GO:0103118">
    <property type="term" value="F:UDP-3-O-[(3R)-3-hydroxyacyl]-glucosamine N-acyltransferase activity"/>
    <property type="evidence" value="ECO:0007669"/>
    <property type="project" value="UniProtKB-EC"/>
</dbReference>
<keyword evidence="3 7" id="KW-0808">Transferase</keyword>
<evidence type="ECO:0000259" key="6">
    <source>
        <dbReference type="Pfam" id="PF25087"/>
    </source>
</evidence>
<dbReference type="EC" id="2.3.1.191" evidence="7"/>
<keyword evidence="2" id="KW-0441">Lipid A biosynthesis</keyword>
<dbReference type="InterPro" id="IPR007691">
    <property type="entry name" value="LpxD"/>
</dbReference>
<evidence type="ECO:0000256" key="2">
    <source>
        <dbReference type="ARBA" id="ARBA00022556"/>
    </source>
</evidence>
<organism evidence="7 8">
    <name type="scientific">Chryseobacterium camelliae</name>
    <dbReference type="NCBI Taxonomy" id="1265445"/>
    <lineage>
        <taxon>Bacteria</taxon>
        <taxon>Pseudomonadati</taxon>
        <taxon>Bacteroidota</taxon>
        <taxon>Flavobacteriia</taxon>
        <taxon>Flavobacteriales</taxon>
        <taxon>Weeksellaceae</taxon>
        <taxon>Chryseobacterium group</taxon>
        <taxon>Chryseobacterium</taxon>
    </lineage>
</organism>
<dbReference type="Gene3D" id="3.40.1390.10">
    <property type="entry name" value="MurE/MurF, N-terminal domain"/>
    <property type="match status" value="1"/>
</dbReference>
<dbReference type="PANTHER" id="PTHR43378">
    <property type="entry name" value="UDP-3-O-ACYLGLUCOSAMINE N-ACYLTRANSFERASE"/>
    <property type="match status" value="1"/>
</dbReference>
<evidence type="ECO:0000313" key="8">
    <source>
        <dbReference type="Proteomes" id="UP001210978"/>
    </source>
</evidence>
<dbReference type="Gene3D" id="2.160.10.10">
    <property type="entry name" value="Hexapeptide repeat proteins"/>
    <property type="match status" value="1"/>
</dbReference>
<keyword evidence="4" id="KW-0443">Lipid metabolism</keyword>
<keyword evidence="1" id="KW-0444">Lipid biosynthesis</keyword>
<gene>
    <name evidence="7" type="ORF">PFY12_05465</name>
</gene>
<proteinExistence type="predicted"/>
<dbReference type="SUPFAM" id="SSF51161">
    <property type="entry name" value="Trimeric LpxA-like enzymes"/>
    <property type="match status" value="1"/>
</dbReference>
<dbReference type="Proteomes" id="UP001210978">
    <property type="component" value="Chromosome"/>
</dbReference>
<feature type="domain" description="Mannose-1-phosphate guanyltransferase C-terminal" evidence="6">
    <location>
        <begin position="97"/>
        <end position="162"/>
    </location>
</feature>
<dbReference type="InterPro" id="IPR056729">
    <property type="entry name" value="GMPPB_C"/>
</dbReference>
<evidence type="ECO:0000256" key="5">
    <source>
        <dbReference type="ARBA" id="ARBA00023315"/>
    </source>
</evidence>
<evidence type="ECO:0000313" key="7">
    <source>
        <dbReference type="EMBL" id="WBV61570.1"/>
    </source>
</evidence>
<name>A0ABY7QPJ0_9FLAO</name>
<dbReference type="RefSeq" id="WP_271149849.1">
    <property type="nucleotide sequence ID" value="NZ_CP115859.1"/>
</dbReference>
<keyword evidence="5 7" id="KW-0012">Acyltransferase</keyword>